<keyword evidence="2" id="KW-1133">Transmembrane helix</keyword>
<evidence type="ECO:0000256" key="2">
    <source>
        <dbReference type="SAM" id="Phobius"/>
    </source>
</evidence>
<feature type="region of interest" description="Disordered" evidence="1">
    <location>
        <begin position="32"/>
        <end position="87"/>
    </location>
</feature>
<evidence type="ECO:0000256" key="1">
    <source>
        <dbReference type="SAM" id="MobiDB-lite"/>
    </source>
</evidence>
<name>A0A9E6XT35_9ACTN</name>
<feature type="compositionally biased region" description="Basic residues" evidence="1">
    <location>
        <begin position="47"/>
        <end position="64"/>
    </location>
</feature>
<accession>A0A9E6XT35</accession>
<organism evidence="3 4">
    <name type="scientific">Capillimicrobium parvum</name>
    <dbReference type="NCBI Taxonomy" id="2884022"/>
    <lineage>
        <taxon>Bacteria</taxon>
        <taxon>Bacillati</taxon>
        <taxon>Actinomycetota</taxon>
        <taxon>Thermoleophilia</taxon>
        <taxon>Solirubrobacterales</taxon>
        <taxon>Capillimicrobiaceae</taxon>
        <taxon>Capillimicrobium</taxon>
    </lineage>
</organism>
<protein>
    <submittedName>
        <fullName evidence="3">Uncharacterized protein</fullName>
    </submittedName>
</protein>
<keyword evidence="2" id="KW-0472">Membrane</keyword>
<evidence type="ECO:0000313" key="3">
    <source>
        <dbReference type="EMBL" id="UGS34128.1"/>
    </source>
</evidence>
<dbReference type="KEGG" id="sbae:DSM104329_00499"/>
<keyword evidence="4" id="KW-1185">Reference proteome</keyword>
<reference evidence="3" key="1">
    <citation type="journal article" date="2022" name="Int. J. Syst. Evol. Microbiol.">
        <title>Pseudomonas aegrilactucae sp. nov. and Pseudomonas morbosilactucae sp. nov., pathogens causing bacterial rot of lettuce in Japan.</title>
        <authorList>
            <person name="Sawada H."/>
            <person name="Fujikawa T."/>
            <person name="Satou M."/>
        </authorList>
    </citation>
    <scope>NUCLEOTIDE SEQUENCE</scope>
    <source>
        <strain evidence="3">0166_1</strain>
    </source>
</reference>
<gene>
    <name evidence="3" type="ORF">DSM104329_00499</name>
</gene>
<feature type="compositionally biased region" description="Basic residues" evidence="1">
    <location>
        <begin position="78"/>
        <end position="87"/>
    </location>
</feature>
<sequence length="87" mass="9716">MGWTFVYLMVFLKLPILALLYLVWWAIHQGPEQESGEDGGDDGGSRIPRHPRPPLRPLPRRGPHRGSPVPASPARVRAVSRRRSGVS</sequence>
<feature type="compositionally biased region" description="Low complexity" evidence="1">
    <location>
        <begin position="65"/>
        <end position="77"/>
    </location>
</feature>
<feature type="transmembrane region" description="Helical" evidence="2">
    <location>
        <begin position="6"/>
        <end position="27"/>
    </location>
</feature>
<dbReference type="EMBL" id="CP087164">
    <property type="protein sequence ID" value="UGS34128.1"/>
    <property type="molecule type" value="Genomic_DNA"/>
</dbReference>
<proteinExistence type="predicted"/>
<keyword evidence="2" id="KW-0812">Transmembrane</keyword>
<dbReference type="AlphaFoldDB" id="A0A9E6XT35"/>
<evidence type="ECO:0000313" key="4">
    <source>
        <dbReference type="Proteomes" id="UP001162834"/>
    </source>
</evidence>
<dbReference type="Proteomes" id="UP001162834">
    <property type="component" value="Chromosome"/>
</dbReference>
<dbReference type="RefSeq" id="WP_259313817.1">
    <property type="nucleotide sequence ID" value="NZ_CP087164.1"/>
</dbReference>